<evidence type="ECO:0000313" key="2">
    <source>
        <dbReference type="Proteomes" id="UP000607281"/>
    </source>
</evidence>
<dbReference type="RefSeq" id="WP_190407096.1">
    <property type="nucleotide sequence ID" value="NZ_JACJRF010000014.1"/>
</dbReference>
<sequence>MGNINAVPEPLGETTDVEVWLSRAGLKFADLSHDVASKAIRKQWREYQAAVQKCCVALHQPPERVQLSGVYAKLRIPGDTSIANDENVLNL</sequence>
<evidence type="ECO:0000313" key="1">
    <source>
        <dbReference type="EMBL" id="MBD2344643.1"/>
    </source>
</evidence>
<keyword evidence="2" id="KW-1185">Reference proteome</keyword>
<accession>A0ABR8CQI1</accession>
<dbReference type="Proteomes" id="UP000607281">
    <property type="component" value="Unassembled WGS sequence"/>
</dbReference>
<dbReference type="EMBL" id="JACJRF010000014">
    <property type="protein sequence ID" value="MBD2344643.1"/>
    <property type="molecule type" value="Genomic_DNA"/>
</dbReference>
<proteinExistence type="predicted"/>
<reference evidence="1 2" key="1">
    <citation type="journal article" date="2020" name="ISME J.">
        <title>Comparative genomics reveals insights into cyanobacterial evolution and habitat adaptation.</title>
        <authorList>
            <person name="Chen M.Y."/>
            <person name="Teng W.K."/>
            <person name="Zhao L."/>
            <person name="Hu C.X."/>
            <person name="Zhou Y.K."/>
            <person name="Han B.P."/>
            <person name="Song L.R."/>
            <person name="Shu W.S."/>
        </authorList>
    </citation>
    <scope>NUCLEOTIDE SEQUENCE [LARGE SCALE GENOMIC DNA]</scope>
    <source>
        <strain evidence="1 2">FACHB-260</strain>
    </source>
</reference>
<gene>
    <name evidence="1" type="ORF">H6G18_10845</name>
</gene>
<comment type="caution">
    <text evidence="1">The sequence shown here is derived from an EMBL/GenBank/DDBJ whole genome shotgun (WGS) entry which is preliminary data.</text>
</comment>
<name>A0ABR8CQI1_9NOST</name>
<protein>
    <submittedName>
        <fullName evidence="1">Uncharacterized protein</fullName>
    </submittedName>
</protein>
<organism evidence="1 2">
    <name type="scientific">Anabaena subtropica FACHB-260</name>
    <dbReference type="NCBI Taxonomy" id="2692884"/>
    <lineage>
        <taxon>Bacteria</taxon>
        <taxon>Bacillati</taxon>
        <taxon>Cyanobacteriota</taxon>
        <taxon>Cyanophyceae</taxon>
        <taxon>Nostocales</taxon>
        <taxon>Nostocaceae</taxon>
        <taxon>Anabaena</taxon>
    </lineage>
</organism>